<name>A0A8T5V0A6_9EURY</name>
<dbReference type="EMBL" id="JAIOUQ010000016">
    <property type="protein sequence ID" value="MBZ2166880.1"/>
    <property type="molecule type" value="Genomic_DNA"/>
</dbReference>
<proteinExistence type="predicted"/>
<comment type="caution">
    <text evidence="1">The sequence shown here is derived from an EMBL/GenBank/DDBJ whole genome shotgun (WGS) entry which is preliminary data.</text>
</comment>
<evidence type="ECO:0000313" key="1">
    <source>
        <dbReference type="EMBL" id="MBZ2166880.1"/>
    </source>
</evidence>
<gene>
    <name evidence="1" type="ORF">K8N75_12620</name>
</gene>
<protein>
    <submittedName>
        <fullName evidence="1">Uncharacterized protein</fullName>
    </submittedName>
</protein>
<organism evidence="1 2">
    <name type="scientific">Methanobacterium spitsbergense</name>
    <dbReference type="NCBI Taxonomy" id="2874285"/>
    <lineage>
        <taxon>Archaea</taxon>
        <taxon>Methanobacteriati</taxon>
        <taxon>Methanobacteriota</taxon>
        <taxon>Methanomada group</taxon>
        <taxon>Methanobacteria</taxon>
        <taxon>Methanobacteriales</taxon>
        <taxon>Methanobacteriaceae</taxon>
        <taxon>Methanobacterium</taxon>
    </lineage>
</organism>
<reference evidence="2" key="1">
    <citation type="journal article" date="2022" name="Microbiol. Resour. Announc.">
        <title>Draft Genome Sequence of a Methanogenic Archaeon from West Spitsbergen Permafrost.</title>
        <authorList>
            <person name="Trubitsyn V."/>
            <person name="Rivkina E."/>
            <person name="Shcherbakova V."/>
        </authorList>
    </citation>
    <scope>NUCLEOTIDE SEQUENCE [LARGE SCALE GENOMIC DNA]</scope>
    <source>
        <strain evidence="2">VT</strain>
    </source>
</reference>
<dbReference type="RefSeq" id="WP_223792423.1">
    <property type="nucleotide sequence ID" value="NZ_JAIOUQ010000016.1"/>
</dbReference>
<accession>A0A8T5V0A6</accession>
<keyword evidence="2" id="KW-1185">Reference proteome</keyword>
<dbReference type="AlphaFoldDB" id="A0A8T5V0A6"/>
<sequence length="58" mass="6793">MSTRINFKTNYHEEKNLGDTILSNKSEPVHYPTISSPETLDEFKYLYANYLIPQIITI</sequence>
<evidence type="ECO:0000313" key="2">
    <source>
        <dbReference type="Proteomes" id="UP000825933"/>
    </source>
</evidence>
<dbReference type="Proteomes" id="UP000825933">
    <property type="component" value="Unassembled WGS sequence"/>
</dbReference>